<dbReference type="NCBIfam" id="TIGR02227">
    <property type="entry name" value="sigpep_I_bact"/>
    <property type="match status" value="1"/>
</dbReference>
<protein>
    <recommendedName>
        <fullName evidence="6">Mitochondrial inner membrane protease subunit</fullName>
        <ecNumber evidence="6">3.4.21.-</ecNumber>
    </recommendedName>
</protein>
<dbReference type="OMA" id="MEPALMP"/>
<dbReference type="AlphaFoldDB" id="B8BQ59"/>
<feature type="domain" description="Peptidase S26" evidence="7">
    <location>
        <begin position="2"/>
        <end position="146"/>
    </location>
</feature>
<dbReference type="PROSITE" id="PS00761">
    <property type="entry name" value="SPASE_I_3"/>
    <property type="match status" value="1"/>
</dbReference>
<sequence length="153" mass="16702">LVAASIAATVLRIVVVPSESMEPALMPGDVVIVTRSILPPRVGDVVFFNPPSELDEAIANSKGKQFIKRLVAVPGEKVGVFNSSPYTANRTANIKYIRQESIRDLIAVLDKGEYFVAGDNGYRSVDSRVWGPLKRKYIFGTAQYIVFPPAHIG</sequence>
<dbReference type="CDD" id="cd06530">
    <property type="entry name" value="S26_SPase_I"/>
    <property type="match status" value="1"/>
</dbReference>
<dbReference type="PRINTS" id="PR00727">
    <property type="entry name" value="LEADERPTASE"/>
</dbReference>
<evidence type="ECO:0000313" key="8">
    <source>
        <dbReference type="EMBL" id="EED95730.1"/>
    </source>
</evidence>
<comment type="catalytic activity">
    <reaction evidence="1">
        <text>Cleavage of hydrophobic, N-terminal signal or leader sequences from secreted and periplasmic proteins.</text>
        <dbReference type="EC" id="3.4.21.89"/>
    </reaction>
</comment>
<gene>
    <name evidence="8" type="ORF">THAPSDRAFT_260832</name>
</gene>
<dbReference type="Pfam" id="PF10502">
    <property type="entry name" value="Peptidase_S26"/>
    <property type="match status" value="1"/>
</dbReference>
<keyword evidence="6" id="KW-0472">Membrane</keyword>
<feature type="active site" evidence="5">
    <location>
        <position position="68"/>
    </location>
</feature>
<evidence type="ECO:0000256" key="4">
    <source>
        <dbReference type="ARBA" id="ARBA00022801"/>
    </source>
</evidence>
<dbReference type="InterPro" id="IPR019533">
    <property type="entry name" value="Peptidase_S26"/>
</dbReference>
<dbReference type="PROSITE" id="PS00760">
    <property type="entry name" value="SPASE_I_2"/>
    <property type="match status" value="1"/>
</dbReference>
<evidence type="ECO:0000256" key="1">
    <source>
        <dbReference type="ARBA" id="ARBA00000677"/>
    </source>
</evidence>
<dbReference type="STRING" id="35128.B8BQ59"/>
<dbReference type="GO" id="GO:0006465">
    <property type="term" value="P:signal peptide processing"/>
    <property type="evidence" value="ECO:0000318"/>
    <property type="project" value="GO_Central"/>
</dbReference>
<dbReference type="EMBL" id="CM000638">
    <property type="protein sequence ID" value="EED95730.1"/>
    <property type="molecule type" value="Genomic_DNA"/>
</dbReference>
<dbReference type="InterPro" id="IPR019756">
    <property type="entry name" value="Pept_S26A_signal_pept_1_Ser-AS"/>
</dbReference>
<dbReference type="GO" id="GO:0005743">
    <property type="term" value="C:mitochondrial inner membrane"/>
    <property type="evidence" value="ECO:0007669"/>
    <property type="project" value="UniProtKB-SubCell"/>
</dbReference>
<dbReference type="InterPro" id="IPR000223">
    <property type="entry name" value="Pept_S26A_signal_pept_1"/>
</dbReference>
<dbReference type="PROSITE" id="PS00501">
    <property type="entry name" value="SPASE_I_1"/>
    <property type="match status" value="1"/>
</dbReference>
<keyword evidence="6" id="KW-0999">Mitochondrion inner membrane</keyword>
<evidence type="ECO:0000259" key="7">
    <source>
        <dbReference type="Pfam" id="PF10502"/>
    </source>
</evidence>
<dbReference type="KEGG" id="tps:THAPSDRAFT_260832"/>
<feature type="non-terminal residue" evidence="8">
    <location>
        <position position="1"/>
    </location>
</feature>
<comment type="similarity">
    <text evidence="2 6">Belongs to the peptidase S26 family.</text>
</comment>
<proteinExistence type="inferred from homology"/>
<dbReference type="PANTHER" id="PTHR43390">
    <property type="entry name" value="SIGNAL PEPTIDASE I"/>
    <property type="match status" value="1"/>
</dbReference>
<dbReference type="GeneID" id="7453468"/>
<dbReference type="eggNOG" id="KOG0171">
    <property type="taxonomic scope" value="Eukaryota"/>
</dbReference>
<name>B8BQ59_THAPS</name>
<dbReference type="PaxDb" id="35128-Thaps260832"/>
<dbReference type="EC" id="3.4.21.-" evidence="6"/>
<dbReference type="InParanoid" id="B8BQ59"/>
<dbReference type="Gene3D" id="2.10.109.10">
    <property type="entry name" value="Umud Fragment, subunit A"/>
    <property type="match status" value="1"/>
</dbReference>
<keyword evidence="3 6" id="KW-0645">Protease</keyword>
<evidence type="ECO:0000256" key="5">
    <source>
        <dbReference type="PIRSR" id="PIRSR600223-1"/>
    </source>
</evidence>
<keyword evidence="6" id="KW-0496">Mitochondrion</keyword>
<reference evidence="8 9" key="2">
    <citation type="journal article" date="2008" name="Nature">
        <title>The Phaeodactylum genome reveals the evolutionary history of diatom genomes.</title>
        <authorList>
            <person name="Bowler C."/>
            <person name="Allen A.E."/>
            <person name="Badger J.H."/>
            <person name="Grimwood J."/>
            <person name="Jabbari K."/>
            <person name="Kuo A."/>
            <person name="Maheswari U."/>
            <person name="Martens C."/>
            <person name="Maumus F."/>
            <person name="Otillar R.P."/>
            <person name="Rayko E."/>
            <person name="Salamov A."/>
            <person name="Vandepoele K."/>
            <person name="Beszteri B."/>
            <person name="Gruber A."/>
            <person name="Heijde M."/>
            <person name="Katinka M."/>
            <person name="Mock T."/>
            <person name="Valentin K."/>
            <person name="Verret F."/>
            <person name="Berges J.A."/>
            <person name="Brownlee C."/>
            <person name="Cadoret J.P."/>
            <person name="Chiovitti A."/>
            <person name="Choi C.J."/>
            <person name="Coesel S."/>
            <person name="De Martino A."/>
            <person name="Detter J.C."/>
            <person name="Durkin C."/>
            <person name="Falciatore A."/>
            <person name="Fournet J."/>
            <person name="Haruta M."/>
            <person name="Huysman M.J."/>
            <person name="Jenkins B.D."/>
            <person name="Jiroutova K."/>
            <person name="Jorgensen R.E."/>
            <person name="Joubert Y."/>
            <person name="Kaplan A."/>
            <person name="Kroger N."/>
            <person name="Kroth P.G."/>
            <person name="La Roche J."/>
            <person name="Lindquist E."/>
            <person name="Lommer M."/>
            <person name="Martin-Jezequel V."/>
            <person name="Lopez P.J."/>
            <person name="Lucas S."/>
            <person name="Mangogna M."/>
            <person name="McGinnis K."/>
            <person name="Medlin L.K."/>
            <person name="Montsant A."/>
            <person name="Oudot-Le Secq M.P."/>
            <person name="Napoli C."/>
            <person name="Obornik M."/>
            <person name="Parker M.S."/>
            <person name="Petit J.L."/>
            <person name="Porcel B.M."/>
            <person name="Poulsen N."/>
            <person name="Robison M."/>
            <person name="Rychlewski L."/>
            <person name="Rynearson T.A."/>
            <person name="Schmutz J."/>
            <person name="Shapiro H."/>
            <person name="Siaut M."/>
            <person name="Stanley M."/>
            <person name="Sussman M.R."/>
            <person name="Taylor A.R."/>
            <person name="Vardi A."/>
            <person name="von Dassow P."/>
            <person name="Vyverman W."/>
            <person name="Willis A."/>
            <person name="Wyrwicz L.S."/>
            <person name="Rokhsar D.S."/>
            <person name="Weissenbach J."/>
            <person name="Armbrust E.V."/>
            <person name="Green B.R."/>
            <person name="Van de Peer Y."/>
            <person name="Grigoriev I.V."/>
        </authorList>
    </citation>
    <scope>NUCLEOTIDE SEQUENCE [LARGE SCALE GENOMIC DNA]</scope>
    <source>
        <strain evidence="8 9">CCMP1335</strain>
    </source>
</reference>
<organism evidence="8 9">
    <name type="scientific">Thalassiosira pseudonana</name>
    <name type="common">Marine diatom</name>
    <name type="synonym">Cyclotella nana</name>
    <dbReference type="NCBI Taxonomy" id="35128"/>
    <lineage>
        <taxon>Eukaryota</taxon>
        <taxon>Sar</taxon>
        <taxon>Stramenopiles</taxon>
        <taxon>Ochrophyta</taxon>
        <taxon>Bacillariophyta</taxon>
        <taxon>Coscinodiscophyceae</taxon>
        <taxon>Thalassiosirophycidae</taxon>
        <taxon>Thalassiosirales</taxon>
        <taxon>Thalassiosiraceae</taxon>
        <taxon>Thalassiosira</taxon>
    </lineage>
</organism>
<dbReference type="SUPFAM" id="SSF51306">
    <property type="entry name" value="LexA/Signal peptidase"/>
    <property type="match status" value="1"/>
</dbReference>
<dbReference type="MEROPS" id="S26.024"/>
<evidence type="ECO:0000256" key="2">
    <source>
        <dbReference type="ARBA" id="ARBA00009370"/>
    </source>
</evidence>
<reference evidence="8 9" key="1">
    <citation type="journal article" date="2004" name="Science">
        <title>The genome of the diatom Thalassiosira pseudonana: ecology, evolution, and metabolism.</title>
        <authorList>
            <person name="Armbrust E.V."/>
            <person name="Berges J.A."/>
            <person name="Bowler C."/>
            <person name="Green B.R."/>
            <person name="Martinez D."/>
            <person name="Putnam N.H."/>
            <person name="Zhou S."/>
            <person name="Allen A.E."/>
            <person name="Apt K.E."/>
            <person name="Bechner M."/>
            <person name="Brzezinski M.A."/>
            <person name="Chaal B.K."/>
            <person name="Chiovitti A."/>
            <person name="Davis A.K."/>
            <person name="Demarest M.S."/>
            <person name="Detter J.C."/>
            <person name="Glavina T."/>
            <person name="Goodstein D."/>
            <person name="Hadi M.Z."/>
            <person name="Hellsten U."/>
            <person name="Hildebrand M."/>
            <person name="Jenkins B.D."/>
            <person name="Jurka J."/>
            <person name="Kapitonov V.V."/>
            <person name="Kroger N."/>
            <person name="Lau W.W."/>
            <person name="Lane T.W."/>
            <person name="Larimer F.W."/>
            <person name="Lippmeier J.C."/>
            <person name="Lucas S."/>
            <person name="Medina M."/>
            <person name="Montsant A."/>
            <person name="Obornik M."/>
            <person name="Parker M.S."/>
            <person name="Palenik B."/>
            <person name="Pazour G.J."/>
            <person name="Richardson P.M."/>
            <person name="Rynearson T.A."/>
            <person name="Saito M.A."/>
            <person name="Schwartz D.C."/>
            <person name="Thamatrakoln K."/>
            <person name="Valentin K."/>
            <person name="Vardi A."/>
            <person name="Wilkerson F.P."/>
            <person name="Rokhsar D.S."/>
        </authorList>
    </citation>
    <scope>NUCLEOTIDE SEQUENCE [LARGE SCALE GENOMIC DNA]</scope>
    <source>
        <strain evidence="8 9">CCMP1335</strain>
    </source>
</reference>
<feature type="non-terminal residue" evidence="8">
    <location>
        <position position="153"/>
    </location>
</feature>
<dbReference type="InterPro" id="IPR019757">
    <property type="entry name" value="Pept_S26A_signal_pept_1_Lys-AS"/>
</dbReference>
<comment type="subcellular location">
    <subcellularLocation>
        <location evidence="6">Mitochondrion inner membrane</location>
    </subcellularLocation>
</comment>
<dbReference type="GO" id="GO:0004252">
    <property type="term" value="F:serine-type endopeptidase activity"/>
    <property type="evidence" value="ECO:0000318"/>
    <property type="project" value="GO_Central"/>
</dbReference>
<evidence type="ECO:0000256" key="6">
    <source>
        <dbReference type="RuleBase" id="RU362041"/>
    </source>
</evidence>
<dbReference type="Proteomes" id="UP000001449">
    <property type="component" value="Chromosome 1"/>
</dbReference>
<feature type="active site" evidence="5">
    <location>
        <position position="20"/>
    </location>
</feature>
<dbReference type="HOGENOM" id="CLU_028723_5_1_1"/>
<dbReference type="GO" id="GO:0009003">
    <property type="term" value="F:signal peptidase activity"/>
    <property type="evidence" value="ECO:0007669"/>
    <property type="project" value="UniProtKB-EC"/>
</dbReference>
<keyword evidence="4 6" id="KW-0378">Hydrolase</keyword>
<dbReference type="InterPro" id="IPR036286">
    <property type="entry name" value="LexA/Signal_pep-like_sf"/>
</dbReference>
<keyword evidence="9" id="KW-1185">Reference proteome</keyword>
<evidence type="ECO:0000256" key="3">
    <source>
        <dbReference type="ARBA" id="ARBA00022670"/>
    </source>
</evidence>
<dbReference type="RefSeq" id="XP_002286089.1">
    <property type="nucleotide sequence ID" value="XM_002286053.1"/>
</dbReference>
<evidence type="ECO:0000313" key="9">
    <source>
        <dbReference type="Proteomes" id="UP000001449"/>
    </source>
</evidence>
<dbReference type="InterPro" id="IPR019758">
    <property type="entry name" value="Pept_S26A_signal_pept_1_CS"/>
</dbReference>
<accession>B8BQ59</accession>
<dbReference type="PANTHER" id="PTHR43390:SF1">
    <property type="entry name" value="CHLOROPLAST PROCESSING PEPTIDASE"/>
    <property type="match status" value="1"/>
</dbReference>